<gene>
    <name evidence="11" type="ORF">HMF8227_02932</name>
</gene>
<dbReference type="GO" id="GO:0016020">
    <property type="term" value="C:membrane"/>
    <property type="evidence" value="ECO:0007669"/>
    <property type="project" value="UniProtKB-SubCell"/>
</dbReference>
<accession>A0A2S2E841</accession>
<evidence type="ECO:0000256" key="4">
    <source>
        <dbReference type="ARBA" id="ARBA00023136"/>
    </source>
</evidence>
<name>A0A2S2E841_9ALTE</name>
<evidence type="ECO:0000313" key="11">
    <source>
        <dbReference type="EMBL" id="AWL13380.1"/>
    </source>
</evidence>
<dbReference type="FunFam" id="1.10.287.950:FF:000001">
    <property type="entry name" value="Methyl-accepting chemotaxis sensory transducer"/>
    <property type="match status" value="1"/>
</dbReference>
<dbReference type="InterPro" id="IPR004089">
    <property type="entry name" value="MCPsignal_dom"/>
</dbReference>
<dbReference type="EMBL" id="CP029347">
    <property type="protein sequence ID" value="AWL13380.1"/>
    <property type="molecule type" value="Genomic_DNA"/>
</dbReference>
<comment type="similarity">
    <text evidence="6">Belongs to the methyl-accepting chemotaxis (MCP) protein family.</text>
</comment>
<dbReference type="PROSITE" id="PS50885">
    <property type="entry name" value="HAMP"/>
    <property type="match status" value="1"/>
</dbReference>
<sequence>MKTLTIKQKMMALFLALSLFLVIALTITAITSLSGARQQATDISTQSLRQNGLSLMQEMAGKRLAQINKVLDNALHITRTAAADTGYLLGQDLIDQASPERQRDYVTQQLKHLLASYPDYLGIMMPLEPDVLGADANFAHTESEYVRGYIPSGRLVPYWYREGGQYILDRVSSVVDDNRNHYYRCPRDRRAPCLIDPAQVELDEQQYLLTTVSYPIYYQSQFYGVVAVDFSANFVADMARTSDQQLYNGQGEVFIVSGDGNIIGYSEAAESTGDPLSSISSDLAPVFNQAKSGDELVLKQQDGKVLLAAPTSVEGLDKQWYLLVSMPESVITADGERINQQLATTTTELLLIFVVVAVVSIVLSLVIINWIGDRLTRPIHQVTHIMRDIARGEGDLTKRINVSSRDETGELANWINRFIDNLGDMLRQVDQVSERVSDDSNQVKHSFGQSGQQLIERQDKINQMVVSAEEMAATAQEVSNNVEQASGAVEQTDEHLSTGHQMMTTLSDTMNQLGEQVKASAAVITELDGEINQINEILSSIQGIADQTNLLALNAAIEAARAGEQGRGFAVVADEVRTLAQNTQQAVEQTQSLIERIHGSSSQAVSTMSGGQKLTDQAQELAEKTRQTMTDIKAEMSKVNTMSGSVRTTASEQTRVAEQIAADITSLGEQLNQVIEVMQQSGDTMQQLTADSESLKNLVGQFKLER</sequence>
<dbReference type="RefSeq" id="WP_109340883.1">
    <property type="nucleotide sequence ID" value="NZ_CP029347.1"/>
</dbReference>
<dbReference type="PANTHER" id="PTHR32089:SF119">
    <property type="entry name" value="METHYL-ACCEPTING CHEMOTAXIS PROTEIN CTPL"/>
    <property type="match status" value="1"/>
</dbReference>
<dbReference type="OrthoDB" id="5800769at2"/>
<keyword evidence="5 7" id="KW-0807">Transducer</keyword>
<keyword evidence="3 8" id="KW-1133">Transmembrane helix</keyword>
<evidence type="ECO:0000256" key="5">
    <source>
        <dbReference type="ARBA" id="ARBA00023224"/>
    </source>
</evidence>
<feature type="domain" description="HAMP" evidence="10">
    <location>
        <begin position="373"/>
        <end position="427"/>
    </location>
</feature>
<dbReference type="Pfam" id="PF00015">
    <property type="entry name" value="MCPsignal"/>
    <property type="match status" value="1"/>
</dbReference>
<keyword evidence="4 8" id="KW-0472">Membrane</keyword>
<dbReference type="Gene3D" id="1.10.287.950">
    <property type="entry name" value="Methyl-accepting chemotaxis protein"/>
    <property type="match status" value="1"/>
</dbReference>
<dbReference type="CDD" id="cd12913">
    <property type="entry name" value="PDC1_MCP_like"/>
    <property type="match status" value="1"/>
</dbReference>
<dbReference type="SMART" id="SM00283">
    <property type="entry name" value="MA"/>
    <property type="match status" value="1"/>
</dbReference>
<dbReference type="PANTHER" id="PTHR32089">
    <property type="entry name" value="METHYL-ACCEPTING CHEMOTAXIS PROTEIN MCPB"/>
    <property type="match status" value="1"/>
</dbReference>
<evidence type="ECO:0000256" key="6">
    <source>
        <dbReference type="ARBA" id="ARBA00029447"/>
    </source>
</evidence>
<dbReference type="GO" id="GO:0007165">
    <property type="term" value="P:signal transduction"/>
    <property type="evidence" value="ECO:0007669"/>
    <property type="project" value="UniProtKB-KW"/>
</dbReference>
<feature type="domain" description="Methyl-accepting transducer" evidence="9">
    <location>
        <begin position="432"/>
        <end position="668"/>
    </location>
</feature>
<dbReference type="SMART" id="SM00304">
    <property type="entry name" value="HAMP"/>
    <property type="match status" value="2"/>
</dbReference>
<evidence type="ECO:0000256" key="2">
    <source>
        <dbReference type="ARBA" id="ARBA00022692"/>
    </source>
</evidence>
<dbReference type="CDD" id="cd06225">
    <property type="entry name" value="HAMP"/>
    <property type="match status" value="1"/>
</dbReference>
<dbReference type="KEGG" id="salh:HMF8227_02932"/>
<evidence type="ECO:0000259" key="10">
    <source>
        <dbReference type="PROSITE" id="PS50885"/>
    </source>
</evidence>
<keyword evidence="2 8" id="KW-0812">Transmembrane</keyword>
<evidence type="ECO:0000313" key="12">
    <source>
        <dbReference type="Proteomes" id="UP000245728"/>
    </source>
</evidence>
<dbReference type="Proteomes" id="UP000245728">
    <property type="component" value="Chromosome"/>
</dbReference>
<evidence type="ECO:0000256" key="3">
    <source>
        <dbReference type="ARBA" id="ARBA00022989"/>
    </source>
</evidence>
<reference evidence="11 12" key="1">
    <citation type="submission" date="2018-05" db="EMBL/GenBank/DDBJ databases">
        <title>Salinimonas sp. HMF8227 Genome sequencing and assembly.</title>
        <authorList>
            <person name="Kang H."/>
            <person name="Kang J."/>
            <person name="Cha I."/>
            <person name="Kim H."/>
            <person name="Joh K."/>
        </authorList>
    </citation>
    <scope>NUCLEOTIDE SEQUENCE [LARGE SCALE GENOMIC DNA]</scope>
    <source>
        <strain evidence="11 12">HMF8227</strain>
    </source>
</reference>
<evidence type="ECO:0000259" key="9">
    <source>
        <dbReference type="PROSITE" id="PS50111"/>
    </source>
</evidence>
<evidence type="ECO:0000256" key="7">
    <source>
        <dbReference type="PROSITE-ProRule" id="PRU00284"/>
    </source>
</evidence>
<proteinExistence type="inferred from homology"/>
<dbReference type="GO" id="GO:0006935">
    <property type="term" value="P:chemotaxis"/>
    <property type="evidence" value="ECO:0007669"/>
    <property type="project" value="UniProtKB-ARBA"/>
</dbReference>
<dbReference type="SUPFAM" id="SSF58104">
    <property type="entry name" value="Methyl-accepting chemotaxis protein (MCP) signaling domain"/>
    <property type="match status" value="1"/>
</dbReference>
<feature type="transmembrane region" description="Helical" evidence="8">
    <location>
        <begin position="349"/>
        <end position="371"/>
    </location>
</feature>
<comment type="subcellular location">
    <subcellularLocation>
        <location evidence="1">Membrane</location>
        <topology evidence="1">Multi-pass membrane protein</topology>
    </subcellularLocation>
</comment>
<dbReference type="Pfam" id="PF00672">
    <property type="entry name" value="HAMP"/>
    <property type="match status" value="1"/>
</dbReference>
<dbReference type="AlphaFoldDB" id="A0A2S2E841"/>
<dbReference type="Gene3D" id="3.30.450.20">
    <property type="entry name" value="PAS domain"/>
    <property type="match status" value="1"/>
</dbReference>
<evidence type="ECO:0000256" key="8">
    <source>
        <dbReference type="SAM" id="Phobius"/>
    </source>
</evidence>
<protein>
    <submittedName>
        <fullName evidence="11">Methyl-accepting chemotaxis protein PctB</fullName>
    </submittedName>
</protein>
<organism evidence="11 12">
    <name type="scientific">Saliniradius amylolyticus</name>
    <dbReference type="NCBI Taxonomy" id="2183582"/>
    <lineage>
        <taxon>Bacteria</taxon>
        <taxon>Pseudomonadati</taxon>
        <taxon>Pseudomonadota</taxon>
        <taxon>Gammaproteobacteria</taxon>
        <taxon>Alteromonadales</taxon>
        <taxon>Alteromonadaceae</taxon>
        <taxon>Saliniradius</taxon>
    </lineage>
</organism>
<dbReference type="InterPro" id="IPR003660">
    <property type="entry name" value="HAMP_dom"/>
</dbReference>
<keyword evidence="12" id="KW-1185">Reference proteome</keyword>
<dbReference type="PROSITE" id="PS50111">
    <property type="entry name" value="CHEMOTAXIS_TRANSDUC_2"/>
    <property type="match status" value="1"/>
</dbReference>
<evidence type="ECO:0000256" key="1">
    <source>
        <dbReference type="ARBA" id="ARBA00004141"/>
    </source>
</evidence>
<dbReference type="CDD" id="cd11386">
    <property type="entry name" value="MCP_signal"/>
    <property type="match status" value="1"/>
</dbReference>